<protein>
    <submittedName>
        <fullName evidence="1">Uncharacterized protein</fullName>
    </submittedName>
</protein>
<dbReference type="Pfam" id="PF22742">
    <property type="entry name" value="PspAB"/>
    <property type="match status" value="1"/>
</dbReference>
<dbReference type="STRING" id="490629.SAMN05216266_1317"/>
<evidence type="ECO:0000313" key="1">
    <source>
        <dbReference type="EMBL" id="SFB62537.1"/>
    </source>
</evidence>
<reference evidence="2" key="1">
    <citation type="submission" date="2016-10" db="EMBL/GenBank/DDBJ databases">
        <authorList>
            <person name="Varghese N."/>
            <person name="Submissions S."/>
        </authorList>
    </citation>
    <scope>NUCLEOTIDE SEQUENCE [LARGE SCALE GENOMIC DNA]</scope>
    <source>
        <strain evidence="2">CGMCC 4.3568</strain>
    </source>
</reference>
<sequence length="198" mass="21579">MKFLDALLGRTKPKQPDLNALFAVTGAAITMQAAVGLRPSGQAAVAFKPASAHAFTETSQELLELARFSGKSSGTDLRTVDDEYGYRWIVLDDPDLEDLVTTVHLVNASLADAGFGSQLLCSVFGFVSENDESPCHLVYLYKRGSFYPFAPRSQQRRDNEVELRLRSAVDGELPVEADLNRWFPVWGLPLDGGAAVAT</sequence>
<dbReference type="EMBL" id="FOKG01000031">
    <property type="protein sequence ID" value="SFB62537.1"/>
    <property type="molecule type" value="Genomic_DNA"/>
</dbReference>
<accession>A0A1I1CJ79</accession>
<keyword evidence="2" id="KW-1185">Reference proteome</keyword>
<organism evidence="1 2">
    <name type="scientific">Amycolatopsis marina</name>
    <dbReference type="NCBI Taxonomy" id="490629"/>
    <lineage>
        <taxon>Bacteria</taxon>
        <taxon>Bacillati</taxon>
        <taxon>Actinomycetota</taxon>
        <taxon>Actinomycetes</taxon>
        <taxon>Pseudonocardiales</taxon>
        <taxon>Pseudonocardiaceae</taxon>
        <taxon>Amycolatopsis</taxon>
    </lineage>
</organism>
<dbReference type="AlphaFoldDB" id="A0A1I1CJ79"/>
<dbReference type="Proteomes" id="UP000243799">
    <property type="component" value="Unassembled WGS sequence"/>
</dbReference>
<dbReference type="OrthoDB" id="159886at2"/>
<evidence type="ECO:0000313" key="2">
    <source>
        <dbReference type="Proteomes" id="UP000243799"/>
    </source>
</evidence>
<proteinExistence type="predicted"/>
<name>A0A1I1CJ79_9PSEU</name>
<dbReference type="RefSeq" id="WP_091679062.1">
    <property type="nucleotide sequence ID" value="NZ_FOKG01000031.1"/>
</dbReference>
<gene>
    <name evidence="1" type="ORF">SAMN05216266_1317</name>
</gene>
<dbReference type="InterPro" id="IPR054383">
    <property type="entry name" value="PspAB-like"/>
</dbReference>